<dbReference type="InterPro" id="IPR036890">
    <property type="entry name" value="HATPase_C_sf"/>
</dbReference>
<evidence type="ECO:0000256" key="5">
    <source>
        <dbReference type="ARBA" id="ARBA00022777"/>
    </source>
</evidence>
<dbReference type="CDD" id="cd00082">
    <property type="entry name" value="HisKA"/>
    <property type="match status" value="1"/>
</dbReference>
<dbReference type="Pfam" id="PF00512">
    <property type="entry name" value="HisKA"/>
    <property type="match status" value="1"/>
</dbReference>
<evidence type="ECO:0000313" key="8">
    <source>
        <dbReference type="EMBL" id="MBC3795239.1"/>
    </source>
</evidence>
<dbReference type="Gene3D" id="3.30.450.40">
    <property type="match status" value="1"/>
</dbReference>
<dbReference type="SMART" id="SM00388">
    <property type="entry name" value="HisKA"/>
    <property type="match status" value="1"/>
</dbReference>
<evidence type="ECO:0000256" key="1">
    <source>
        <dbReference type="ARBA" id="ARBA00000085"/>
    </source>
</evidence>
<dbReference type="Pfam" id="PF02518">
    <property type="entry name" value="HATPase_c"/>
    <property type="match status" value="1"/>
</dbReference>
<evidence type="ECO:0000256" key="4">
    <source>
        <dbReference type="ARBA" id="ARBA00022679"/>
    </source>
</evidence>
<dbReference type="Gene3D" id="1.10.287.130">
    <property type="match status" value="1"/>
</dbReference>
<dbReference type="InterPro" id="IPR029016">
    <property type="entry name" value="GAF-like_dom_sf"/>
</dbReference>
<comment type="catalytic activity">
    <reaction evidence="1">
        <text>ATP + protein L-histidine = ADP + protein N-phospho-L-histidine.</text>
        <dbReference type="EC" id="2.7.13.3"/>
    </reaction>
</comment>
<evidence type="ECO:0000256" key="3">
    <source>
        <dbReference type="ARBA" id="ARBA00022553"/>
    </source>
</evidence>
<dbReference type="PANTHER" id="PTHR42878">
    <property type="entry name" value="TWO-COMPONENT HISTIDINE KINASE"/>
    <property type="match status" value="1"/>
</dbReference>
<dbReference type="InterPro" id="IPR005467">
    <property type="entry name" value="His_kinase_dom"/>
</dbReference>
<dbReference type="InterPro" id="IPR036097">
    <property type="entry name" value="HisK_dim/P_sf"/>
</dbReference>
<dbReference type="SMART" id="SM00387">
    <property type="entry name" value="HATPase_c"/>
    <property type="match status" value="1"/>
</dbReference>
<keyword evidence="4" id="KW-0808">Transferase</keyword>
<protein>
    <recommendedName>
        <fullName evidence="2">histidine kinase</fullName>
        <ecNumber evidence="2">2.7.13.3</ecNumber>
    </recommendedName>
</protein>
<dbReference type="Proteomes" id="UP000700732">
    <property type="component" value="Unassembled WGS sequence"/>
</dbReference>
<keyword evidence="5 8" id="KW-0418">Kinase</keyword>
<dbReference type="GO" id="GO:0016301">
    <property type="term" value="F:kinase activity"/>
    <property type="evidence" value="ECO:0007669"/>
    <property type="project" value="UniProtKB-KW"/>
</dbReference>
<dbReference type="SUPFAM" id="SSF47384">
    <property type="entry name" value="Homodimeric domain of signal transducing histidine kinase"/>
    <property type="match status" value="1"/>
</dbReference>
<evidence type="ECO:0000313" key="9">
    <source>
        <dbReference type="Proteomes" id="UP000700732"/>
    </source>
</evidence>
<proteinExistence type="predicted"/>
<keyword evidence="3" id="KW-0597">Phosphoprotein</keyword>
<feature type="domain" description="Histidine kinase" evidence="7">
    <location>
        <begin position="224"/>
        <end position="451"/>
    </location>
</feature>
<dbReference type="EC" id="2.7.13.3" evidence="2"/>
<dbReference type="SMART" id="SM00065">
    <property type="entry name" value="GAF"/>
    <property type="match status" value="1"/>
</dbReference>
<dbReference type="SUPFAM" id="SSF55781">
    <property type="entry name" value="GAF domain-like"/>
    <property type="match status" value="1"/>
</dbReference>
<dbReference type="InterPro" id="IPR003594">
    <property type="entry name" value="HATPase_dom"/>
</dbReference>
<dbReference type="EMBL" id="VFIA01000097">
    <property type="protein sequence ID" value="MBC3795239.1"/>
    <property type="molecule type" value="Genomic_DNA"/>
</dbReference>
<evidence type="ECO:0000256" key="2">
    <source>
        <dbReference type="ARBA" id="ARBA00012438"/>
    </source>
</evidence>
<keyword evidence="6" id="KW-0175">Coiled coil</keyword>
<evidence type="ECO:0000256" key="6">
    <source>
        <dbReference type="SAM" id="Coils"/>
    </source>
</evidence>
<dbReference type="InterPro" id="IPR004358">
    <property type="entry name" value="Sig_transdc_His_kin-like_C"/>
</dbReference>
<evidence type="ECO:0000259" key="7">
    <source>
        <dbReference type="PROSITE" id="PS50109"/>
    </source>
</evidence>
<comment type="caution">
    <text evidence="8">The sequence shown here is derived from an EMBL/GenBank/DDBJ whole genome shotgun (WGS) entry which is preliminary data.</text>
</comment>
<accession>A0ABR6WFB2</accession>
<dbReference type="InterPro" id="IPR050351">
    <property type="entry name" value="BphY/WalK/GraS-like"/>
</dbReference>
<feature type="coiled-coil region" evidence="6">
    <location>
        <begin position="158"/>
        <end position="210"/>
    </location>
</feature>
<dbReference type="PRINTS" id="PR00344">
    <property type="entry name" value="BCTRLSENSOR"/>
</dbReference>
<dbReference type="Gene3D" id="3.30.565.10">
    <property type="entry name" value="Histidine kinase-like ATPase, C-terminal domain"/>
    <property type="match status" value="1"/>
</dbReference>
<dbReference type="PANTHER" id="PTHR42878:SF15">
    <property type="entry name" value="BACTERIOPHYTOCHROME"/>
    <property type="match status" value="1"/>
</dbReference>
<dbReference type="SUPFAM" id="SSF55874">
    <property type="entry name" value="ATPase domain of HSP90 chaperone/DNA topoisomerase II/histidine kinase"/>
    <property type="match status" value="1"/>
</dbReference>
<sequence length="451" mass="49574">MIDSLQEGSRLNALYEYGILDTLPEEDYDAITRLASQICQTPISLISLIDQKRQWFKSNHGLPVRETARELAFCNETIQQTTGMFVVPDARVDQRFADNPLVTGDPHIVFYAGVPLVDADGFALGSLCVIDRQMKQLSPDQQTSLQTLARQVVNLLALRKANAILRQNEERYKALANKLEQQVYERTQELEAVNEELAASNDKLTHTNEQLLRSNKNLQQFAYVASHDLQEPLRKIQSFASLLSDQFGSVLEGPGLDILTRMTGASARMSTLIGDLLLYSRLSTQREKSVLVPLTSTVGSVLNDLELVISETGAVVEVDPLPVVLGDPLQLGQLFQNLLSNAIKFRKSGVTPLIRIQASWIAADHLPAGINLVKGAIAYHKITVTDNGIGFHEDQADRIFQVFQRLHGRSEYAGTGIGLSICEKVAVNHGGAIKATSQPGQGATFSVFLAV</sequence>
<gene>
    <name evidence="8" type="ORF">FH603_5774</name>
</gene>
<dbReference type="InterPro" id="IPR003018">
    <property type="entry name" value="GAF"/>
</dbReference>
<reference evidence="8 9" key="1">
    <citation type="submission" date="2019-06" db="EMBL/GenBank/DDBJ databases">
        <title>Spirosoma utsteinense sp. nov. isolated from Antarctic ice-free soils.</title>
        <authorList>
            <person name="Tahon G."/>
        </authorList>
    </citation>
    <scope>NUCLEOTIDE SEQUENCE [LARGE SCALE GENOMIC DNA]</scope>
    <source>
        <strain evidence="8 9">LMG 31447</strain>
    </source>
</reference>
<keyword evidence="9" id="KW-1185">Reference proteome</keyword>
<dbReference type="InterPro" id="IPR003661">
    <property type="entry name" value="HisK_dim/P_dom"/>
</dbReference>
<dbReference type="PROSITE" id="PS50109">
    <property type="entry name" value="HIS_KIN"/>
    <property type="match status" value="1"/>
</dbReference>
<organism evidence="8 9">
    <name type="scientific">Spirosoma utsteinense</name>
    <dbReference type="NCBI Taxonomy" id="2585773"/>
    <lineage>
        <taxon>Bacteria</taxon>
        <taxon>Pseudomonadati</taxon>
        <taxon>Bacteroidota</taxon>
        <taxon>Cytophagia</taxon>
        <taxon>Cytophagales</taxon>
        <taxon>Cytophagaceae</taxon>
        <taxon>Spirosoma</taxon>
    </lineage>
</organism>
<dbReference type="RefSeq" id="WP_186742469.1">
    <property type="nucleotide sequence ID" value="NZ_VFIA01000097.1"/>
</dbReference>
<name>A0ABR6WFB2_9BACT</name>
<dbReference type="Pfam" id="PF01590">
    <property type="entry name" value="GAF"/>
    <property type="match status" value="1"/>
</dbReference>